<gene>
    <name evidence="3" type="ORF">LACBIDRAFT_328373</name>
</gene>
<evidence type="ECO:0000256" key="1">
    <source>
        <dbReference type="SAM" id="MobiDB-lite"/>
    </source>
</evidence>
<evidence type="ECO:0000313" key="4">
    <source>
        <dbReference type="Proteomes" id="UP000001194"/>
    </source>
</evidence>
<feature type="chain" id="PRO_5002749242" evidence="2">
    <location>
        <begin position="24"/>
        <end position="148"/>
    </location>
</feature>
<dbReference type="InParanoid" id="B0DEN7"/>
<dbReference type="Proteomes" id="UP000001194">
    <property type="component" value="Unassembled WGS sequence"/>
</dbReference>
<keyword evidence="4" id="KW-1185">Reference proteome</keyword>
<keyword evidence="2" id="KW-0732">Signal</keyword>
<reference evidence="3 4" key="1">
    <citation type="journal article" date="2008" name="Nature">
        <title>The genome of Laccaria bicolor provides insights into mycorrhizal symbiosis.</title>
        <authorList>
            <person name="Martin F."/>
            <person name="Aerts A."/>
            <person name="Ahren D."/>
            <person name="Brun A."/>
            <person name="Danchin E.G.J."/>
            <person name="Duchaussoy F."/>
            <person name="Gibon J."/>
            <person name="Kohler A."/>
            <person name="Lindquist E."/>
            <person name="Pereda V."/>
            <person name="Salamov A."/>
            <person name="Shapiro H.J."/>
            <person name="Wuyts J."/>
            <person name="Blaudez D."/>
            <person name="Buee M."/>
            <person name="Brokstein P."/>
            <person name="Canbaeck B."/>
            <person name="Cohen D."/>
            <person name="Courty P.E."/>
            <person name="Coutinho P.M."/>
            <person name="Delaruelle C."/>
            <person name="Detter J.C."/>
            <person name="Deveau A."/>
            <person name="DiFazio S."/>
            <person name="Duplessis S."/>
            <person name="Fraissinet-Tachet L."/>
            <person name="Lucic E."/>
            <person name="Frey-Klett P."/>
            <person name="Fourrey C."/>
            <person name="Feussner I."/>
            <person name="Gay G."/>
            <person name="Grimwood J."/>
            <person name="Hoegger P.J."/>
            <person name="Jain P."/>
            <person name="Kilaru S."/>
            <person name="Labbe J."/>
            <person name="Lin Y.C."/>
            <person name="Legue V."/>
            <person name="Le Tacon F."/>
            <person name="Marmeisse R."/>
            <person name="Melayah D."/>
            <person name="Montanini B."/>
            <person name="Muratet M."/>
            <person name="Nehls U."/>
            <person name="Niculita-Hirzel H."/>
            <person name="Oudot-Le Secq M.P."/>
            <person name="Peter M."/>
            <person name="Quesneville H."/>
            <person name="Rajashekar B."/>
            <person name="Reich M."/>
            <person name="Rouhier N."/>
            <person name="Schmutz J."/>
            <person name="Yin T."/>
            <person name="Chalot M."/>
            <person name="Henrissat B."/>
            <person name="Kuees U."/>
            <person name="Lucas S."/>
            <person name="Van de Peer Y."/>
            <person name="Podila G.K."/>
            <person name="Polle A."/>
            <person name="Pukkila P.J."/>
            <person name="Richardson P.M."/>
            <person name="Rouze P."/>
            <person name="Sanders I.R."/>
            <person name="Stajich J.E."/>
            <person name="Tunlid A."/>
            <person name="Tuskan G."/>
            <person name="Grigoriev I.V."/>
        </authorList>
    </citation>
    <scope>NUCLEOTIDE SEQUENCE [LARGE SCALE GENOMIC DNA]</scope>
    <source>
        <strain evidence="4">S238N-H82 / ATCC MYA-4686</strain>
    </source>
</reference>
<evidence type="ECO:0000256" key="2">
    <source>
        <dbReference type="SAM" id="SignalP"/>
    </source>
</evidence>
<proteinExistence type="predicted"/>
<evidence type="ECO:0000313" key="3">
    <source>
        <dbReference type="EMBL" id="EDR06971.1"/>
    </source>
</evidence>
<dbReference type="GeneID" id="6077971"/>
<dbReference type="KEGG" id="lbc:LACBIDRAFT_328373"/>
<name>B0DEN7_LACBS</name>
<dbReference type="AlphaFoldDB" id="B0DEN7"/>
<feature type="compositionally biased region" description="Basic and acidic residues" evidence="1">
    <location>
        <begin position="52"/>
        <end position="65"/>
    </location>
</feature>
<dbReference type="EMBL" id="DS547106">
    <property type="protein sequence ID" value="EDR06971.1"/>
    <property type="molecule type" value="Genomic_DNA"/>
</dbReference>
<protein>
    <submittedName>
        <fullName evidence="3">Predicted protein</fullName>
    </submittedName>
</protein>
<sequence length="148" mass="16918">MRALKCLMVLMLSCLATPRHADGRRQRQQRRMSMDVLPRLQPRCHVVVSDVATKRRTDTTTDKPAHPQPTNDAHRPTRPRLPTSAHEKQRAPRHDSERPRHDNQRARPPMNDAHHPAQPPPPTNDPEGPQTPMTRRACPPTNDVHPPK</sequence>
<organism evidence="4">
    <name type="scientific">Laccaria bicolor (strain S238N-H82 / ATCC MYA-4686)</name>
    <name type="common">Bicoloured deceiver</name>
    <name type="synonym">Laccaria laccata var. bicolor</name>
    <dbReference type="NCBI Taxonomy" id="486041"/>
    <lineage>
        <taxon>Eukaryota</taxon>
        <taxon>Fungi</taxon>
        <taxon>Dikarya</taxon>
        <taxon>Basidiomycota</taxon>
        <taxon>Agaricomycotina</taxon>
        <taxon>Agaricomycetes</taxon>
        <taxon>Agaricomycetidae</taxon>
        <taxon>Agaricales</taxon>
        <taxon>Agaricineae</taxon>
        <taxon>Hydnangiaceae</taxon>
        <taxon>Laccaria</taxon>
    </lineage>
</organism>
<feature type="signal peptide" evidence="2">
    <location>
        <begin position="1"/>
        <end position="23"/>
    </location>
</feature>
<accession>B0DEN7</accession>
<dbReference type="RefSeq" id="XP_001882344.1">
    <property type="nucleotide sequence ID" value="XM_001882309.1"/>
</dbReference>
<dbReference type="HOGENOM" id="CLU_1759131_0_0_1"/>
<feature type="compositionally biased region" description="Basic and acidic residues" evidence="1">
    <location>
        <begin position="85"/>
        <end position="105"/>
    </location>
</feature>
<feature type="region of interest" description="Disordered" evidence="1">
    <location>
        <begin position="20"/>
        <end position="148"/>
    </location>
</feature>